<accession>A0A7W4W1T5</accession>
<evidence type="ECO:0000313" key="5">
    <source>
        <dbReference type="Proteomes" id="UP000589626"/>
    </source>
</evidence>
<dbReference type="InterPro" id="IPR011129">
    <property type="entry name" value="CSD"/>
</dbReference>
<dbReference type="SMART" id="SM00357">
    <property type="entry name" value="CSP"/>
    <property type="match status" value="1"/>
</dbReference>
<comment type="caution">
    <text evidence="3">The sequence shown here is derived from an EMBL/GenBank/DDBJ whole genome shotgun (WGS) entry which is preliminary data.</text>
</comment>
<dbReference type="SUPFAM" id="SSF50249">
    <property type="entry name" value="Nucleic acid-binding proteins"/>
    <property type="match status" value="1"/>
</dbReference>
<dbReference type="PRINTS" id="PR00050">
    <property type="entry name" value="COLDSHOCK"/>
</dbReference>
<organism evidence="3 5">
    <name type="scientific">Nocardioides soli</name>
    <dbReference type="NCBI Taxonomy" id="1036020"/>
    <lineage>
        <taxon>Bacteria</taxon>
        <taxon>Bacillati</taxon>
        <taxon>Actinomycetota</taxon>
        <taxon>Actinomycetes</taxon>
        <taxon>Propionibacteriales</taxon>
        <taxon>Nocardioidaceae</taxon>
        <taxon>Nocardioides</taxon>
    </lineage>
</organism>
<gene>
    <name evidence="2" type="ORF">FHU40_004827</name>
    <name evidence="3" type="ORF">FHU40_005246</name>
    <name evidence="4" type="ORF">FHU40_005621</name>
</gene>
<dbReference type="PROSITE" id="PS51857">
    <property type="entry name" value="CSD_2"/>
    <property type="match status" value="1"/>
</dbReference>
<dbReference type="InterPro" id="IPR012340">
    <property type="entry name" value="NA-bd_OB-fold"/>
</dbReference>
<dbReference type="PANTHER" id="PTHR46565">
    <property type="entry name" value="COLD SHOCK DOMAIN PROTEIN 2"/>
    <property type="match status" value="1"/>
</dbReference>
<dbReference type="PANTHER" id="PTHR46565:SF20">
    <property type="entry name" value="COLD SHOCK DOMAIN-CONTAINING PROTEIN 4"/>
    <property type="match status" value="1"/>
</dbReference>
<protein>
    <submittedName>
        <fullName evidence="3">Cold shock CspA family protein</fullName>
    </submittedName>
</protein>
<proteinExistence type="predicted"/>
<name>A0A7W4W1T5_9ACTN</name>
<dbReference type="AlphaFoldDB" id="A0A7W4W1T5"/>
<keyword evidence="5" id="KW-1185">Reference proteome</keyword>
<dbReference type="InterPro" id="IPR002059">
    <property type="entry name" value="CSP_DNA-bd"/>
</dbReference>
<reference evidence="3 5" key="1">
    <citation type="submission" date="2020-08" db="EMBL/GenBank/DDBJ databases">
        <title>Sequencing the genomes of 1000 actinobacteria strains.</title>
        <authorList>
            <person name="Klenk H.-P."/>
        </authorList>
    </citation>
    <scope>NUCLEOTIDE SEQUENCE [LARGE SCALE GENOMIC DNA]</scope>
    <source>
        <strain evidence="3 5">DSM 105498</strain>
    </source>
</reference>
<dbReference type="EMBL" id="JACHWR010000022">
    <property type="protein sequence ID" value="MBB3045761.1"/>
    <property type="molecule type" value="Genomic_DNA"/>
</dbReference>
<dbReference type="EMBL" id="JACHWR010000006">
    <property type="protein sequence ID" value="MBB3045389.1"/>
    <property type="molecule type" value="Genomic_DNA"/>
</dbReference>
<dbReference type="RefSeq" id="WP_343058021.1">
    <property type="nucleotide sequence ID" value="NZ_JACHWR010000004.1"/>
</dbReference>
<dbReference type="EMBL" id="JACHWR010000004">
    <property type="protein sequence ID" value="MBB3044974.1"/>
    <property type="molecule type" value="Genomic_DNA"/>
</dbReference>
<feature type="domain" description="CSD" evidence="1">
    <location>
        <begin position="16"/>
        <end position="83"/>
    </location>
</feature>
<evidence type="ECO:0000313" key="4">
    <source>
        <dbReference type="EMBL" id="MBB3045761.1"/>
    </source>
</evidence>
<evidence type="ECO:0000313" key="3">
    <source>
        <dbReference type="EMBL" id="MBB3045389.1"/>
    </source>
</evidence>
<sequence>MDKDLDVRRPDLDGVERFGTVRWFKQEKGYGRITADDGEVLFVHFSDIKGAGYRVLDEGQRVRFVWRGGVADHGRHHAEDVHIID</sequence>
<evidence type="ECO:0000313" key="2">
    <source>
        <dbReference type="EMBL" id="MBB3044974.1"/>
    </source>
</evidence>
<evidence type="ECO:0000259" key="1">
    <source>
        <dbReference type="PROSITE" id="PS51857"/>
    </source>
</evidence>
<dbReference type="Gene3D" id="2.40.50.140">
    <property type="entry name" value="Nucleic acid-binding proteins"/>
    <property type="match status" value="1"/>
</dbReference>
<dbReference type="Pfam" id="PF00313">
    <property type="entry name" value="CSD"/>
    <property type="match status" value="1"/>
</dbReference>
<dbReference type="GO" id="GO:0003676">
    <property type="term" value="F:nucleic acid binding"/>
    <property type="evidence" value="ECO:0007669"/>
    <property type="project" value="InterPro"/>
</dbReference>
<dbReference type="Proteomes" id="UP000589626">
    <property type="component" value="Unassembled WGS sequence"/>
</dbReference>